<evidence type="ECO:0000313" key="1">
    <source>
        <dbReference type="EMBL" id="MDN3589223.1"/>
    </source>
</evidence>
<proteinExistence type="predicted"/>
<protein>
    <recommendedName>
        <fullName evidence="3">Ribosomal protein S27</fullName>
    </recommendedName>
</protein>
<dbReference type="RefSeq" id="WP_238226976.1">
    <property type="nucleotide sequence ID" value="NZ_BPQD01000022.1"/>
</dbReference>
<dbReference type="EMBL" id="JAUFPX010000002">
    <property type="protein sequence ID" value="MDN3589223.1"/>
    <property type="molecule type" value="Genomic_DNA"/>
</dbReference>
<keyword evidence="2" id="KW-1185">Reference proteome</keyword>
<name>A0ABT8BD55_9HYPH</name>
<accession>A0ABT8BD55</accession>
<evidence type="ECO:0008006" key="3">
    <source>
        <dbReference type="Google" id="ProtNLM"/>
    </source>
</evidence>
<dbReference type="Proteomes" id="UP001224644">
    <property type="component" value="Unassembled WGS sequence"/>
</dbReference>
<reference evidence="2" key="1">
    <citation type="journal article" date="2019" name="Int. J. Syst. Evol. Microbiol.">
        <title>The Global Catalogue of Microorganisms (GCM) 10K type strain sequencing project: providing services to taxonomists for standard genome sequencing and annotation.</title>
        <authorList>
            <consortium name="The Broad Institute Genomics Platform"/>
            <consortium name="The Broad Institute Genome Sequencing Center for Infectious Disease"/>
            <person name="Wu L."/>
            <person name="Ma J."/>
        </authorList>
    </citation>
    <scope>NUCLEOTIDE SEQUENCE [LARGE SCALE GENOMIC DNA]</scope>
    <source>
        <strain evidence="2">CECT 7069</strain>
    </source>
</reference>
<comment type="caution">
    <text evidence="1">The sequence shown here is derived from an EMBL/GenBank/DDBJ whole genome shotgun (WGS) entry which is preliminary data.</text>
</comment>
<organism evidence="1 2">
    <name type="scientific">Methylobacterium adhaesivum</name>
    <dbReference type="NCBI Taxonomy" id="333297"/>
    <lineage>
        <taxon>Bacteria</taxon>
        <taxon>Pseudomonadati</taxon>
        <taxon>Pseudomonadota</taxon>
        <taxon>Alphaproteobacteria</taxon>
        <taxon>Hyphomicrobiales</taxon>
        <taxon>Methylobacteriaceae</taxon>
        <taxon>Methylobacterium</taxon>
    </lineage>
</organism>
<sequence>MSDLLSVALVCASLVPTDHCSRATALDVIVSPARTPMECLVHGQVVAASTNLLEGDDRYLKVTCERRHADLRRLRRAGYAAAVVLVPRDAI</sequence>
<evidence type="ECO:0000313" key="2">
    <source>
        <dbReference type="Proteomes" id="UP001224644"/>
    </source>
</evidence>
<gene>
    <name evidence="1" type="ORF">QWZ12_01205</name>
</gene>